<accession>C0QJ24</accession>
<dbReference type="InterPro" id="IPR025877">
    <property type="entry name" value="MobA-like_NTP_Trfase"/>
</dbReference>
<dbReference type="EMBL" id="CP001087">
    <property type="protein sequence ID" value="ACN13814.1"/>
    <property type="molecule type" value="Genomic_DNA"/>
</dbReference>
<dbReference type="RefSeq" id="WP_012663062.1">
    <property type="nucleotide sequence ID" value="NC_012108.1"/>
</dbReference>
<dbReference type="PANTHER" id="PTHR43777:SF1">
    <property type="entry name" value="MOLYBDENUM COFACTOR CYTIDYLYLTRANSFERASE"/>
    <property type="match status" value="1"/>
</dbReference>
<dbReference type="Proteomes" id="UP000000442">
    <property type="component" value="Chromosome"/>
</dbReference>
<dbReference type="Gene3D" id="3.90.550.10">
    <property type="entry name" value="Spore Coat Polysaccharide Biosynthesis Protein SpsA, Chain A"/>
    <property type="match status" value="1"/>
</dbReference>
<dbReference type="InterPro" id="IPR029044">
    <property type="entry name" value="Nucleotide-diphossugar_trans"/>
</dbReference>
<dbReference type="AlphaFoldDB" id="C0QJ24"/>
<reference evidence="2 3" key="1">
    <citation type="journal article" date="2009" name="Environ. Microbiol.">
        <title>Genome sequence of Desulfobacterium autotrophicum HRM2, a marine sulfate reducer oxidizing organic carbon completely to carbon dioxide.</title>
        <authorList>
            <person name="Strittmatter A.W."/>
            <person name="Liesegang H."/>
            <person name="Rabus R."/>
            <person name="Decker I."/>
            <person name="Amann J."/>
            <person name="Andres S."/>
            <person name="Henne A."/>
            <person name="Fricke W.F."/>
            <person name="Martinez-Arias R."/>
            <person name="Bartels D."/>
            <person name="Goesmann A."/>
            <person name="Krause L."/>
            <person name="Puehler A."/>
            <person name="Klenk H.P."/>
            <person name="Richter M."/>
            <person name="Schuler M."/>
            <person name="Gloeckner F.O."/>
            <person name="Meyerdierks A."/>
            <person name="Gottschalk G."/>
            <person name="Amann R."/>
        </authorList>
    </citation>
    <scope>NUCLEOTIDE SEQUENCE [LARGE SCALE GENOMIC DNA]</scope>
    <source>
        <strain evidence="3">ATCC 43914 / DSM 3382 / HRM2</strain>
    </source>
</reference>
<dbReference type="SUPFAM" id="SSF53448">
    <property type="entry name" value="Nucleotide-diphospho-sugar transferases"/>
    <property type="match status" value="1"/>
</dbReference>
<protein>
    <submittedName>
        <fullName evidence="2">Phosphoglycerate/bisphosphoglycerate mutase (Phosphoglyceromutase) (PGAM)</fullName>
    </submittedName>
</protein>
<dbReference type="STRING" id="177437.HRM2_07000"/>
<keyword evidence="3" id="KW-1185">Reference proteome</keyword>
<evidence type="ECO:0000259" key="1">
    <source>
        <dbReference type="Pfam" id="PF12804"/>
    </source>
</evidence>
<dbReference type="HOGENOM" id="CLU_061980_1_2_7"/>
<dbReference type="eggNOG" id="COG2068">
    <property type="taxonomic scope" value="Bacteria"/>
</dbReference>
<feature type="domain" description="MobA-like NTP transferase" evidence="1">
    <location>
        <begin position="5"/>
        <end position="164"/>
    </location>
</feature>
<name>C0QJ24_DESAH</name>
<proteinExistence type="predicted"/>
<dbReference type="PANTHER" id="PTHR43777">
    <property type="entry name" value="MOLYBDENUM COFACTOR CYTIDYLYLTRANSFERASE"/>
    <property type="match status" value="1"/>
</dbReference>
<evidence type="ECO:0000313" key="3">
    <source>
        <dbReference type="Proteomes" id="UP000000442"/>
    </source>
</evidence>
<dbReference type="Pfam" id="PF12804">
    <property type="entry name" value="NTP_transf_3"/>
    <property type="match status" value="1"/>
</dbReference>
<dbReference type="KEGG" id="dat:HRM2_07000"/>
<dbReference type="CDD" id="cd04182">
    <property type="entry name" value="GT_2_like_f"/>
    <property type="match status" value="1"/>
</dbReference>
<organism evidence="2 3">
    <name type="scientific">Desulforapulum autotrophicum (strain ATCC 43914 / DSM 3382 / VKM B-1955 / HRM2)</name>
    <name type="common">Desulfobacterium autotrophicum</name>
    <dbReference type="NCBI Taxonomy" id="177437"/>
    <lineage>
        <taxon>Bacteria</taxon>
        <taxon>Pseudomonadati</taxon>
        <taxon>Thermodesulfobacteriota</taxon>
        <taxon>Desulfobacteria</taxon>
        <taxon>Desulfobacterales</taxon>
        <taxon>Desulfobacteraceae</taxon>
        <taxon>Desulforapulum</taxon>
    </lineage>
</organism>
<gene>
    <name evidence="2" type="ordered locus">HRM2_07000</name>
</gene>
<dbReference type="GO" id="GO:0016779">
    <property type="term" value="F:nucleotidyltransferase activity"/>
    <property type="evidence" value="ECO:0007669"/>
    <property type="project" value="UniProtKB-ARBA"/>
</dbReference>
<evidence type="ECO:0000313" key="2">
    <source>
        <dbReference type="EMBL" id="ACN13814.1"/>
    </source>
</evidence>
<dbReference type="OrthoDB" id="9779263at2"/>
<sequence length="203" mass="22529">MKYSALILAAGFSSRMGRFKPLLPLGTTTVLQRVISIFQTAGVEDIRVITGHRADDIEPFATVMGVKTIFNADFKNGMFSSVQTGVQSLSPERSAFFVLPVDIPLVAPDTVKGLLAAWEANRPVVAYPIFQGRRGHPPLISMGIRDHILNWSGHQGLRGALEALEDPGLEVETDDRYILMDMDRPEDYEQIQQWAQTPDHPAR</sequence>